<dbReference type="OMA" id="EETEYGH"/>
<feature type="signal peptide" evidence="1">
    <location>
        <begin position="1"/>
        <end position="19"/>
    </location>
</feature>
<dbReference type="OrthoDB" id="6199785at2759"/>
<evidence type="ECO:0000313" key="3">
    <source>
        <dbReference type="Proteomes" id="UP000005408"/>
    </source>
</evidence>
<feature type="chain" id="PRO_5036453912" description="DUF19 domain-containing protein" evidence="1">
    <location>
        <begin position="20"/>
        <end position="229"/>
    </location>
</feature>
<name>A0A8W8M7L3_MAGGI</name>
<accession>A0A8W8M7L3</accession>
<dbReference type="AlphaFoldDB" id="A0A8W8M7L3"/>
<keyword evidence="1" id="KW-0732">Signal</keyword>
<dbReference type="EnsemblMetazoa" id="G30947.1">
    <property type="protein sequence ID" value="G30947.1:cds"/>
    <property type="gene ID" value="G30947"/>
</dbReference>
<sequence>MVMLPLIAVLLTAGSLCHSQSTFKYSLTRDESSWKREETEYGHSIFKRSLDCPPGIYFCPETSPLVLQPGDPSKGHDFFREGYFDDVCSYFPEFIECAKNYHYKSNPFCEDIVRDYASILTLRERTLCKSPILPVAKEIRECLNNKVTQLLTLYEQVRNLIHAAVWNIANHSKETFCPPYKTIIEETITELKTCDKYGFQWSEEKETILRNYYYPALSYLALPFQCDDL</sequence>
<evidence type="ECO:0008006" key="4">
    <source>
        <dbReference type="Google" id="ProtNLM"/>
    </source>
</evidence>
<proteinExistence type="predicted"/>
<reference evidence="2" key="1">
    <citation type="submission" date="2022-08" db="UniProtKB">
        <authorList>
            <consortium name="EnsemblMetazoa"/>
        </authorList>
    </citation>
    <scope>IDENTIFICATION</scope>
    <source>
        <strain evidence="2">05x7-T-G4-1.051#20</strain>
    </source>
</reference>
<organism evidence="2 3">
    <name type="scientific">Magallana gigas</name>
    <name type="common">Pacific oyster</name>
    <name type="synonym">Crassostrea gigas</name>
    <dbReference type="NCBI Taxonomy" id="29159"/>
    <lineage>
        <taxon>Eukaryota</taxon>
        <taxon>Metazoa</taxon>
        <taxon>Spiralia</taxon>
        <taxon>Lophotrochozoa</taxon>
        <taxon>Mollusca</taxon>
        <taxon>Bivalvia</taxon>
        <taxon>Autobranchia</taxon>
        <taxon>Pteriomorphia</taxon>
        <taxon>Ostreida</taxon>
        <taxon>Ostreoidea</taxon>
        <taxon>Ostreidae</taxon>
        <taxon>Magallana</taxon>
    </lineage>
</organism>
<evidence type="ECO:0000313" key="2">
    <source>
        <dbReference type="EnsemblMetazoa" id="G30947.1:cds"/>
    </source>
</evidence>
<evidence type="ECO:0000256" key="1">
    <source>
        <dbReference type="SAM" id="SignalP"/>
    </source>
</evidence>
<protein>
    <recommendedName>
        <fullName evidence="4">DUF19 domain-containing protein</fullName>
    </recommendedName>
</protein>
<dbReference type="Proteomes" id="UP000005408">
    <property type="component" value="Unassembled WGS sequence"/>
</dbReference>
<keyword evidence="3" id="KW-1185">Reference proteome</keyword>